<evidence type="ECO:0000256" key="1">
    <source>
        <dbReference type="SAM" id="MobiDB-lite"/>
    </source>
</evidence>
<evidence type="ECO:0000313" key="2">
    <source>
        <dbReference type="EMBL" id="MDM4016750.1"/>
    </source>
</evidence>
<organism evidence="2 3">
    <name type="scientific">Roseiconus lacunae</name>
    <dbReference type="NCBI Taxonomy" id="2605694"/>
    <lineage>
        <taxon>Bacteria</taxon>
        <taxon>Pseudomonadati</taxon>
        <taxon>Planctomycetota</taxon>
        <taxon>Planctomycetia</taxon>
        <taxon>Pirellulales</taxon>
        <taxon>Pirellulaceae</taxon>
        <taxon>Roseiconus</taxon>
    </lineage>
</organism>
<reference evidence="2 3" key="1">
    <citation type="submission" date="2023-06" db="EMBL/GenBank/DDBJ databases">
        <title>Roseiconus lacunae JC819 isolated from Gulf of Mannar region, Tamil Nadu.</title>
        <authorList>
            <person name="Pk S."/>
            <person name="Ch S."/>
            <person name="Ch V.R."/>
        </authorList>
    </citation>
    <scope>NUCLEOTIDE SEQUENCE [LARGE SCALE GENOMIC DNA]</scope>
    <source>
        <strain evidence="2 3">JC819</strain>
    </source>
</reference>
<evidence type="ECO:0000313" key="3">
    <source>
        <dbReference type="Proteomes" id="UP001239462"/>
    </source>
</evidence>
<name>A0ABT7PJV6_9BACT</name>
<feature type="region of interest" description="Disordered" evidence="1">
    <location>
        <begin position="196"/>
        <end position="228"/>
    </location>
</feature>
<sequence>MNYVRSLGVSIVGVAFVLGVAITDSTAADPVFSGPQVGEMLPGFKLNGVYDELAGKTIAPLDDAGDSPIVIVFVHDLTRPGFALTRAITRYTESLKTAKVYVAWLSDDQSEAEAFLNRARPSLNLNVPVGISPDGGDGPGSYGLNRNVELTILVGKAQKVTANFALVQPSLVDAEEIAAEVAKVVGKSAPSKAQLESMAFPGRIKMKRKERTDRRSTDQTPAKASDRK</sequence>
<gene>
    <name evidence="2" type="ORF">QTN89_14995</name>
</gene>
<dbReference type="InterPro" id="IPR036249">
    <property type="entry name" value="Thioredoxin-like_sf"/>
</dbReference>
<evidence type="ECO:0008006" key="4">
    <source>
        <dbReference type="Google" id="ProtNLM"/>
    </source>
</evidence>
<dbReference type="Proteomes" id="UP001239462">
    <property type="component" value="Unassembled WGS sequence"/>
</dbReference>
<keyword evidence="3" id="KW-1185">Reference proteome</keyword>
<protein>
    <recommendedName>
        <fullName evidence="4">Thioredoxin domain-containing protein</fullName>
    </recommendedName>
</protein>
<proteinExistence type="predicted"/>
<dbReference type="RefSeq" id="WP_289164387.1">
    <property type="nucleotide sequence ID" value="NZ_JASZZN010000010.1"/>
</dbReference>
<dbReference type="EMBL" id="JASZZN010000010">
    <property type="protein sequence ID" value="MDM4016750.1"/>
    <property type="molecule type" value="Genomic_DNA"/>
</dbReference>
<comment type="caution">
    <text evidence="2">The sequence shown here is derived from an EMBL/GenBank/DDBJ whole genome shotgun (WGS) entry which is preliminary data.</text>
</comment>
<dbReference type="SUPFAM" id="SSF52833">
    <property type="entry name" value="Thioredoxin-like"/>
    <property type="match status" value="1"/>
</dbReference>
<accession>A0ABT7PJV6</accession>